<reference evidence="3 4" key="1">
    <citation type="submission" date="2023-07" db="EMBL/GenBank/DDBJ databases">
        <title>Sorghum-associated microbial communities from plants grown in Nebraska, USA.</title>
        <authorList>
            <person name="Schachtman D."/>
        </authorList>
    </citation>
    <scope>NUCLEOTIDE SEQUENCE [LARGE SCALE GENOMIC DNA]</scope>
    <source>
        <strain evidence="3 4">2980</strain>
    </source>
</reference>
<keyword evidence="4" id="KW-1185">Reference proteome</keyword>
<comment type="caution">
    <text evidence="3">The sequence shown here is derived from an EMBL/GenBank/DDBJ whole genome shotgun (WGS) entry which is preliminary data.</text>
</comment>
<feature type="transmembrane region" description="Helical" evidence="2">
    <location>
        <begin position="27"/>
        <end position="48"/>
    </location>
</feature>
<dbReference type="EMBL" id="JAVDUM010000001">
    <property type="protein sequence ID" value="MDR6865531.1"/>
    <property type="molecule type" value="Genomic_DNA"/>
</dbReference>
<feature type="compositionally biased region" description="Polar residues" evidence="1">
    <location>
        <begin position="11"/>
        <end position="24"/>
    </location>
</feature>
<sequence>MSAPASRPNPARSTPARSVSSGRPSLSWPWAVGADVVLVLVFAAIGRASHERGLSVLGVLETAWPFLVALAAGWLVLRAWAAPAALLRTGLPLWAITVAGGMALRAVSGAGIAVPFIIVAAVTLLVFLLGWRAIVVLVARSRAGRLAP</sequence>
<accession>A0ABU1S7B9</accession>
<feature type="region of interest" description="Disordered" evidence="1">
    <location>
        <begin position="1"/>
        <end position="24"/>
    </location>
</feature>
<feature type="transmembrane region" description="Helical" evidence="2">
    <location>
        <begin position="113"/>
        <end position="139"/>
    </location>
</feature>
<keyword evidence="2" id="KW-1133">Transmembrane helix</keyword>
<dbReference type="Pfam" id="PF11255">
    <property type="entry name" value="DUF3054"/>
    <property type="match status" value="1"/>
</dbReference>
<keyword evidence="2" id="KW-0812">Transmembrane</keyword>
<gene>
    <name evidence="3" type="ORF">J2Y69_000113</name>
</gene>
<dbReference type="InterPro" id="IPR021414">
    <property type="entry name" value="DUF3054"/>
</dbReference>
<feature type="transmembrane region" description="Helical" evidence="2">
    <location>
        <begin position="89"/>
        <end position="107"/>
    </location>
</feature>
<evidence type="ECO:0000313" key="3">
    <source>
        <dbReference type="EMBL" id="MDR6865531.1"/>
    </source>
</evidence>
<organism evidence="3 4">
    <name type="scientific">Microbacterium resistens</name>
    <dbReference type="NCBI Taxonomy" id="156977"/>
    <lineage>
        <taxon>Bacteria</taxon>
        <taxon>Bacillati</taxon>
        <taxon>Actinomycetota</taxon>
        <taxon>Actinomycetes</taxon>
        <taxon>Micrococcales</taxon>
        <taxon>Microbacteriaceae</taxon>
        <taxon>Microbacterium</taxon>
    </lineage>
</organism>
<keyword evidence="2" id="KW-0472">Membrane</keyword>
<proteinExistence type="predicted"/>
<evidence type="ECO:0000256" key="1">
    <source>
        <dbReference type="SAM" id="MobiDB-lite"/>
    </source>
</evidence>
<name>A0ABU1S7B9_9MICO</name>
<evidence type="ECO:0000313" key="4">
    <source>
        <dbReference type="Proteomes" id="UP001259347"/>
    </source>
</evidence>
<dbReference type="RefSeq" id="WP_310016531.1">
    <property type="nucleotide sequence ID" value="NZ_JAVDUM010000001.1"/>
</dbReference>
<evidence type="ECO:0008006" key="5">
    <source>
        <dbReference type="Google" id="ProtNLM"/>
    </source>
</evidence>
<feature type="transmembrane region" description="Helical" evidence="2">
    <location>
        <begin position="54"/>
        <end position="77"/>
    </location>
</feature>
<protein>
    <recommendedName>
        <fullName evidence="5">DUF3054 domain-containing protein</fullName>
    </recommendedName>
</protein>
<evidence type="ECO:0000256" key="2">
    <source>
        <dbReference type="SAM" id="Phobius"/>
    </source>
</evidence>
<dbReference type="Proteomes" id="UP001259347">
    <property type="component" value="Unassembled WGS sequence"/>
</dbReference>